<evidence type="ECO:0000256" key="1">
    <source>
        <dbReference type="ARBA" id="ARBA00005278"/>
    </source>
</evidence>
<sequence>MERISVGERSAVLAYTDRMIDGALFAEKLLPEVRAGLADSRGFIPPLAAVPLHVVDERHRMNVFAQLFSGSVILFADGRIYGYPIADLPQRTPEESSAEISVKGPRDGFIEELPVNLTLVRRRLRTPDLKVEQHKIGSESQTKIALLYMASIAPPGLVKEARHRLKKITAKVISGSGQWEEMIADRSNSLFPLIDYTGRPDYVVRSLIAGRVAFLMEGVPLGYLAPINLYNLLKSAEDNHNSFYYVTLERILRLFGFVTTLALPGFWVALSAFNVDQFPFPLLSTIVMSRSGLPMSTTMEMFFMLGMFELFREAGLRLPQAVGQTVAVVGGIIVGDAAIRAGLTSPTMLVVSAITNISSFTLVNQTLLGSVSLMRIGVVLASSFLGMFGFFVSMFAILFYLASLSSFGVPYLSPIAPIKWRDFWFAFLRFPAKYLHNPLGPRPKSK</sequence>
<dbReference type="GO" id="GO:0009847">
    <property type="term" value="P:spore germination"/>
    <property type="evidence" value="ECO:0007669"/>
    <property type="project" value="InterPro"/>
</dbReference>
<evidence type="ECO:0000313" key="4">
    <source>
        <dbReference type="EMBL" id="MBB6669230.1"/>
    </source>
</evidence>
<feature type="transmembrane region" description="Helical" evidence="3">
    <location>
        <begin position="293"/>
        <end position="311"/>
    </location>
</feature>
<accession>A0A7X0RKQ8</accession>
<comment type="similarity">
    <text evidence="1">Belongs to the GerABKA family.</text>
</comment>
<name>A0A7X0RKQ8_9BACL</name>
<protein>
    <submittedName>
        <fullName evidence="4">Spore germination protein</fullName>
    </submittedName>
</protein>
<evidence type="ECO:0000256" key="2">
    <source>
        <dbReference type="ARBA" id="ARBA00023136"/>
    </source>
</evidence>
<dbReference type="GO" id="GO:0016020">
    <property type="term" value="C:membrane"/>
    <property type="evidence" value="ECO:0007669"/>
    <property type="project" value="InterPro"/>
</dbReference>
<keyword evidence="3" id="KW-0812">Transmembrane</keyword>
<dbReference type="InterPro" id="IPR004995">
    <property type="entry name" value="Spore_Ger"/>
</dbReference>
<feature type="transmembrane region" description="Helical" evidence="3">
    <location>
        <begin position="318"/>
        <end position="339"/>
    </location>
</feature>
<proteinExistence type="inferred from homology"/>
<reference evidence="4 5" key="1">
    <citation type="submission" date="2020-08" db="EMBL/GenBank/DDBJ databases">
        <title>Cohnella phylogeny.</title>
        <authorList>
            <person name="Dunlap C."/>
        </authorList>
    </citation>
    <scope>NUCLEOTIDE SEQUENCE [LARGE SCALE GENOMIC DNA]</scope>
    <source>
        <strain evidence="4 5">DSM 28246</strain>
    </source>
</reference>
<feature type="transmembrane region" description="Helical" evidence="3">
    <location>
        <begin position="345"/>
        <end position="364"/>
    </location>
</feature>
<feature type="transmembrane region" description="Helical" evidence="3">
    <location>
        <begin position="251"/>
        <end position="273"/>
    </location>
</feature>
<evidence type="ECO:0000256" key="3">
    <source>
        <dbReference type="SAM" id="Phobius"/>
    </source>
</evidence>
<keyword evidence="2 3" id="KW-0472">Membrane</keyword>
<organism evidence="4 5">
    <name type="scientific">Cohnella nanjingensis</name>
    <dbReference type="NCBI Taxonomy" id="1387779"/>
    <lineage>
        <taxon>Bacteria</taxon>
        <taxon>Bacillati</taxon>
        <taxon>Bacillota</taxon>
        <taxon>Bacilli</taxon>
        <taxon>Bacillales</taxon>
        <taxon>Paenibacillaceae</taxon>
        <taxon>Cohnella</taxon>
    </lineage>
</organism>
<gene>
    <name evidence="4" type="ORF">H7C19_00855</name>
</gene>
<feature type="transmembrane region" description="Helical" evidence="3">
    <location>
        <begin position="376"/>
        <end position="402"/>
    </location>
</feature>
<dbReference type="InterPro" id="IPR050768">
    <property type="entry name" value="UPF0353/GerABKA_families"/>
</dbReference>
<dbReference type="AlphaFoldDB" id="A0A7X0RKQ8"/>
<dbReference type="PANTHER" id="PTHR22550:SF5">
    <property type="entry name" value="LEUCINE ZIPPER PROTEIN 4"/>
    <property type="match status" value="1"/>
</dbReference>
<dbReference type="PIRSF" id="PIRSF005690">
    <property type="entry name" value="GerBA"/>
    <property type="match status" value="1"/>
</dbReference>
<dbReference type="Proteomes" id="UP000547209">
    <property type="component" value="Unassembled WGS sequence"/>
</dbReference>
<dbReference type="Pfam" id="PF03323">
    <property type="entry name" value="GerA"/>
    <property type="match status" value="1"/>
</dbReference>
<keyword evidence="3" id="KW-1133">Transmembrane helix</keyword>
<keyword evidence="5" id="KW-1185">Reference proteome</keyword>
<evidence type="ECO:0000313" key="5">
    <source>
        <dbReference type="Proteomes" id="UP000547209"/>
    </source>
</evidence>
<comment type="caution">
    <text evidence="4">The sequence shown here is derived from an EMBL/GenBank/DDBJ whole genome shotgun (WGS) entry which is preliminary data.</text>
</comment>
<dbReference type="PANTHER" id="PTHR22550">
    <property type="entry name" value="SPORE GERMINATION PROTEIN"/>
    <property type="match status" value="1"/>
</dbReference>
<dbReference type="EMBL" id="JACJVP010000001">
    <property type="protein sequence ID" value="MBB6669230.1"/>
    <property type="molecule type" value="Genomic_DNA"/>
</dbReference>